<reference evidence="2 3" key="1">
    <citation type="journal article" date="2018" name="BMC Genomics">
        <title>Comparative genome analyses reveal sequence features reflecting distinct modes of host-adaptation between dicot and monocot powdery mildew.</title>
        <authorList>
            <person name="Wu Y."/>
            <person name="Ma X."/>
            <person name="Pan Z."/>
            <person name="Kale S.D."/>
            <person name="Song Y."/>
            <person name="King H."/>
            <person name="Zhang Q."/>
            <person name="Presley C."/>
            <person name="Deng X."/>
            <person name="Wei C.I."/>
            <person name="Xiao S."/>
        </authorList>
    </citation>
    <scope>NUCLEOTIDE SEQUENCE [LARGE SCALE GENOMIC DNA]</scope>
    <source>
        <strain evidence="2">UMSG1</strain>
    </source>
</reference>
<evidence type="ECO:0000313" key="3">
    <source>
        <dbReference type="Proteomes" id="UP000285326"/>
    </source>
</evidence>
<feature type="compositionally biased region" description="Basic and acidic residues" evidence="1">
    <location>
        <begin position="49"/>
        <end position="71"/>
    </location>
</feature>
<feature type="region of interest" description="Disordered" evidence="1">
    <location>
        <begin position="46"/>
        <end position="83"/>
    </location>
</feature>
<evidence type="ECO:0000256" key="1">
    <source>
        <dbReference type="SAM" id="MobiDB-lite"/>
    </source>
</evidence>
<gene>
    <name evidence="2" type="ORF">GcM1_157010</name>
</gene>
<feature type="region of interest" description="Disordered" evidence="1">
    <location>
        <begin position="1"/>
        <end position="21"/>
    </location>
</feature>
<dbReference type="Proteomes" id="UP000285326">
    <property type="component" value="Unassembled WGS sequence"/>
</dbReference>
<comment type="caution">
    <text evidence="2">The sequence shown here is derived from an EMBL/GenBank/DDBJ whole genome shotgun (WGS) entry which is preliminary data.</text>
</comment>
<evidence type="ECO:0000313" key="2">
    <source>
        <dbReference type="EMBL" id="RKF83626.1"/>
    </source>
</evidence>
<name>A0A420JA37_9PEZI</name>
<accession>A0A420JA37</accession>
<proteinExistence type="predicted"/>
<sequence>MSNANNMRCPGEVENGSDHRDVGHARIGHQLHSIRLLFFSKIPSCHGSRPNEHFKEPGKLGEETSRNKKENSQGSAGVLDDRC</sequence>
<protein>
    <submittedName>
        <fullName evidence="2">Uncharacterized protein</fullName>
    </submittedName>
</protein>
<dbReference type="EMBL" id="MCBS01015712">
    <property type="protein sequence ID" value="RKF83626.1"/>
    <property type="molecule type" value="Genomic_DNA"/>
</dbReference>
<feature type="non-terminal residue" evidence="2">
    <location>
        <position position="83"/>
    </location>
</feature>
<organism evidence="2 3">
    <name type="scientific">Golovinomyces cichoracearum</name>
    <dbReference type="NCBI Taxonomy" id="62708"/>
    <lineage>
        <taxon>Eukaryota</taxon>
        <taxon>Fungi</taxon>
        <taxon>Dikarya</taxon>
        <taxon>Ascomycota</taxon>
        <taxon>Pezizomycotina</taxon>
        <taxon>Leotiomycetes</taxon>
        <taxon>Erysiphales</taxon>
        <taxon>Erysiphaceae</taxon>
        <taxon>Golovinomyces</taxon>
    </lineage>
</organism>
<dbReference type="AlphaFoldDB" id="A0A420JA37"/>